<keyword evidence="1" id="KW-1133">Transmembrane helix</keyword>
<feature type="transmembrane region" description="Helical" evidence="1">
    <location>
        <begin position="60"/>
        <end position="78"/>
    </location>
</feature>
<name>A0AA42DRG0_9FIRM</name>
<comment type="caution">
    <text evidence="2">The sequence shown here is derived from an EMBL/GenBank/DDBJ whole genome shotgun (WGS) entry which is preliminary data.</text>
</comment>
<keyword evidence="3" id="KW-1185">Reference proteome</keyword>
<gene>
    <name evidence="2" type="ORF">PBV87_17925</name>
</gene>
<dbReference type="RefSeq" id="WP_271013211.1">
    <property type="nucleotide sequence ID" value="NZ_JAQIFT010000062.1"/>
</dbReference>
<dbReference type="EMBL" id="JAQIFT010000062">
    <property type="protein sequence ID" value="MDA3733359.1"/>
    <property type="molecule type" value="Genomic_DNA"/>
</dbReference>
<evidence type="ECO:0000313" key="2">
    <source>
        <dbReference type="EMBL" id="MDA3733359.1"/>
    </source>
</evidence>
<feature type="transmembrane region" description="Helical" evidence="1">
    <location>
        <begin position="90"/>
        <end position="115"/>
    </location>
</feature>
<dbReference type="InterPro" id="IPR024294">
    <property type="entry name" value="DUF3810"/>
</dbReference>
<accession>A0AA42DRG0</accession>
<dbReference type="Pfam" id="PF12725">
    <property type="entry name" value="DUF3810"/>
    <property type="match status" value="1"/>
</dbReference>
<reference evidence="2" key="1">
    <citation type="journal article" date="2023" name="Int. J. Syst. Evol. Microbiol.">
        <title>&lt;i&gt;Holtiella tumoricola&lt;/i&gt; gen. nov. sp. nov., isolated from a human clinical sample.</title>
        <authorList>
            <person name="Allen-Vercoe E."/>
            <person name="Daigneault M.C."/>
            <person name="Vancuren S.J."/>
            <person name="Cochrane K."/>
            <person name="O'Neal L.L."/>
            <person name="Sankaranarayanan K."/>
            <person name="Lawson P.A."/>
        </authorList>
    </citation>
    <scope>NUCLEOTIDE SEQUENCE</scope>
    <source>
        <strain evidence="2">CC70A</strain>
    </source>
</reference>
<sequence>MQIRLKLLSLLLIPLSILLSYLYTLSPEKWEQYYSLGINKCTIQILSKITGIFPFSLFEWGIYVGIVSLIIYTLYTLYKCITDFHSIFKLLGHYVLNIGCIASILFFIFIAFWGMNYKRPHFSERYDIVIGEHTPQELGELYAHLLEVAGKIREELPVDENGRAQPLGDHHDIFDRAQAGFDIAGQKFTVLNGNYGKAKAVLASPLMNYTGITGIYSPFTSEPNINISVPAITIPATTCHEMAHQRGYGFENECNFIAYITSLSHPDPDFQYSGYIMAISYLSNALASADRDLLLSINATMPDGIYKDLVAINEFWDGYKGDVKEAAEQINNAYLQSNGVEAGTASYGEMVNLILALHDKYY</sequence>
<organism evidence="2 3">
    <name type="scientific">Holtiella tumoricola</name>
    <dbReference type="NCBI Taxonomy" id="3018743"/>
    <lineage>
        <taxon>Bacteria</taxon>
        <taxon>Bacillati</taxon>
        <taxon>Bacillota</taxon>
        <taxon>Clostridia</taxon>
        <taxon>Lachnospirales</taxon>
        <taxon>Cellulosilyticaceae</taxon>
        <taxon>Holtiella</taxon>
    </lineage>
</organism>
<dbReference type="AlphaFoldDB" id="A0AA42DRG0"/>
<keyword evidence="1" id="KW-0812">Transmembrane</keyword>
<evidence type="ECO:0000313" key="3">
    <source>
        <dbReference type="Proteomes" id="UP001169242"/>
    </source>
</evidence>
<keyword evidence="1" id="KW-0472">Membrane</keyword>
<dbReference type="Proteomes" id="UP001169242">
    <property type="component" value="Unassembled WGS sequence"/>
</dbReference>
<evidence type="ECO:0000256" key="1">
    <source>
        <dbReference type="SAM" id="Phobius"/>
    </source>
</evidence>
<proteinExistence type="predicted"/>
<protein>
    <submittedName>
        <fullName evidence="2">DUF3810 domain-containing protein</fullName>
    </submittedName>
</protein>